<dbReference type="InterPro" id="IPR001036">
    <property type="entry name" value="Acrflvin-R"/>
</dbReference>
<dbReference type="SUPFAM" id="SSF82714">
    <property type="entry name" value="Multidrug efflux transporter AcrB TolC docking domain, DN and DC subdomains"/>
    <property type="match status" value="2"/>
</dbReference>
<accession>A0A0D1MCZ6</accession>
<comment type="similarity">
    <text evidence="2">Belongs to the resistance-nodulation-cell division (RND) (TC 2.A.6) family.</text>
</comment>
<comment type="caution">
    <text evidence="10">The sequence shown here is derived from an EMBL/GenBank/DDBJ whole genome shotgun (WGS) entry which is preliminary data.</text>
</comment>
<dbReference type="Gene3D" id="3.30.2090.10">
    <property type="entry name" value="Multidrug efflux transporter AcrB TolC docking domain, DN and DC subdomains"/>
    <property type="match status" value="2"/>
</dbReference>
<feature type="transmembrane region" description="Helical" evidence="9">
    <location>
        <begin position="975"/>
        <end position="995"/>
    </location>
</feature>
<sequence>MNRIVAFALRQRLLIVGVFVTMLLAGVIGFINLNIEAYPDPVPPMVEVITQTQGLSAEEMERNVTIPIEVQMAGIPHLTAIRAISLFGLSDIKIQFSYDYTNEQAKQQVINRLSQLPPLTGGAQPTLSPTSPVGEIFRYKLTAPKGYSVMDLKTLQDWVLQRRFKRIPGVIDVTGWGGKLRAYDVVIDNDRLAAHNVTVSQVLQAIAKSDGNVGGQTINFGSQAAIVRGVGLIQSVSGIENVLVGSANGQPILLKDVAHVTIGNSPRLGIAGYNDQDDIVQGIVLMQRGAQSMPTIKAVQKEVADINASGILPPGVQLQRIYDRSDLINLTIHTVLENMVVGILLIFALQWLFLGNLRSAIIVAATIPFALAFAILILVLQGESANLLSVGALDFGLVVDASVIMVENIFRHMVERSAHVESGKGHFTLANRFSAVLGASSEVSRGIFFAAAIIIASFLPLFTLTGVEGHIFGPMAKTYAYAITGGLIATFTVAPVLATLLLPDKLSEVETWIVGKLRRVYEPAAAFALGNRVIALGGAVLMLLVAVVGVRSLGIEFLPHLEEGNMYIRATLPASISLEGGQPVVNEVRRIIMKYPEVQSVLSAQGRPDDGTDSTGFFNAEFFVPLKPFDSWPSGVTKETLTEELSKKLQQRFPGVDFSFSQYIEDNVEEAASGVKGANSIKLFGPDLPTLEKYADQIKDQMSKVRGIEDLGVFQSLGQPTVRVDVDRAKAARYGLTPDDVNQTVAAAIGGSSTADLYEAGTDRHFPIIVRLKSEQRDSIEAIRRITIGAPATDGSNTTIQVPLSEVANVHLTSGASFIYREHQERYIPIKFSVRGRDLGGAVDEARARIQRTVHLPSGYHLEWAGELDNLNNAIARLEIVVPISLLLMLLLLYANFGSIRDSLLAFAAIPLAVVGGVLALALTGTAFSISSAIGFVALFGIAVMDGILVVTTYNNAVDEGHDRKTALATTVRHSLRPVVMTCLVAAIGLLPAALSHGIGSQVQKPLALVVVGGMTLAPVLILLILPVLIDRFSKRVPPEDRGAHGRDVGHHPHPDPDAPNPDAPGEEALA</sequence>
<evidence type="ECO:0000256" key="8">
    <source>
        <dbReference type="SAM" id="MobiDB-lite"/>
    </source>
</evidence>
<gene>
    <name evidence="10" type="ORF">SR41_08025</name>
</gene>
<dbReference type="Proteomes" id="UP000033203">
    <property type="component" value="Unassembled WGS sequence"/>
</dbReference>
<keyword evidence="10" id="KW-0560">Oxidoreductase</keyword>
<evidence type="ECO:0000256" key="9">
    <source>
        <dbReference type="SAM" id="Phobius"/>
    </source>
</evidence>
<dbReference type="SUPFAM" id="SSF82693">
    <property type="entry name" value="Multidrug efflux transporter AcrB pore domain, PN1, PN2, PC1 and PC2 subdomains"/>
    <property type="match status" value="3"/>
</dbReference>
<evidence type="ECO:0000256" key="3">
    <source>
        <dbReference type="ARBA" id="ARBA00022448"/>
    </source>
</evidence>
<feature type="transmembrane region" description="Helical" evidence="9">
    <location>
        <begin position="904"/>
        <end position="924"/>
    </location>
</feature>
<protein>
    <submittedName>
        <fullName evidence="10">Cytochrome C peroxidase</fullName>
    </submittedName>
</protein>
<evidence type="ECO:0000256" key="1">
    <source>
        <dbReference type="ARBA" id="ARBA00004651"/>
    </source>
</evidence>
<feature type="region of interest" description="Disordered" evidence="8">
    <location>
        <begin position="1039"/>
        <end position="1071"/>
    </location>
</feature>
<keyword evidence="4" id="KW-1003">Cell membrane</keyword>
<feature type="compositionally biased region" description="Basic and acidic residues" evidence="8">
    <location>
        <begin position="1039"/>
        <end position="1057"/>
    </location>
</feature>
<organism evidence="10 11">
    <name type="scientific">Sphingomonas melonis</name>
    <dbReference type="NCBI Taxonomy" id="152682"/>
    <lineage>
        <taxon>Bacteria</taxon>
        <taxon>Pseudomonadati</taxon>
        <taxon>Pseudomonadota</taxon>
        <taxon>Alphaproteobacteria</taxon>
        <taxon>Sphingomonadales</taxon>
        <taxon>Sphingomonadaceae</taxon>
        <taxon>Sphingomonas</taxon>
    </lineage>
</organism>
<feature type="transmembrane region" description="Helical" evidence="9">
    <location>
        <begin position="335"/>
        <end position="354"/>
    </location>
</feature>
<keyword evidence="3" id="KW-0813">Transport</keyword>
<dbReference type="Pfam" id="PF00873">
    <property type="entry name" value="ACR_tran"/>
    <property type="match status" value="1"/>
</dbReference>
<evidence type="ECO:0000256" key="7">
    <source>
        <dbReference type="ARBA" id="ARBA00023136"/>
    </source>
</evidence>
<comment type="subcellular location">
    <subcellularLocation>
        <location evidence="1">Cell membrane</location>
        <topology evidence="1">Multi-pass membrane protein</topology>
    </subcellularLocation>
</comment>
<feature type="transmembrane region" description="Helical" evidence="9">
    <location>
        <begin position="361"/>
        <end position="381"/>
    </location>
</feature>
<dbReference type="EMBL" id="JXTP01000030">
    <property type="protein sequence ID" value="KIU28462.1"/>
    <property type="molecule type" value="Genomic_DNA"/>
</dbReference>
<dbReference type="GO" id="GO:0008324">
    <property type="term" value="F:monoatomic cation transmembrane transporter activity"/>
    <property type="evidence" value="ECO:0007669"/>
    <property type="project" value="InterPro"/>
</dbReference>
<dbReference type="GO" id="GO:0005886">
    <property type="term" value="C:plasma membrane"/>
    <property type="evidence" value="ECO:0007669"/>
    <property type="project" value="UniProtKB-SubCell"/>
</dbReference>
<dbReference type="PATRIC" id="fig|1549858.7.peg.2044"/>
<dbReference type="AlphaFoldDB" id="A0A0D1MCZ6"/>
<evidence type="ECO:0000256" key="2">
    <source>
        <dbReference type="ARBA" id="ARBA00010942"/>
    </source>
</evidence>
<keyword evidence="10" id="KW-0575">Peroxidase</keyword>
<dbReference type="InterPro" id="IPR027463">
    <property type="entry name" value="AcrB_DN_DC_subdom"/>
</dbReference>
<feature type="transmembrane region" description="Helical" evidence="9">
    <location>
        <begin position="1007"/>
        <end position="1030"/>
    </location>
</feature>
<keyword evidence="5 9" id="KW-0812">Transmembrane</keyword>
<keyword evidence="7 9" id="KW-0472">Membrane</keyword>
<evidence type="ECO:0000313" key="11">
    <source>
        <dbReference type="Proteomes" id="UP000033203"/>
    </source>
</evidence>
<feature type="transmembrane region" description="Helical" evidence="9">
    <location>
        <begin position="880"/>
        <end position="897"/>
    </location>
</feature>
<dbReference type="SUPFAM" id="SSF82866">
    <property type="entry name" value="Multidrug efflux transporter AcrB transmembrane domain"/>
    <property type="match status" value="2"/>
</dbReference>
<dbReference type="InterPro" id="IPR004763">
    <property type="entry name" value="CusA-like"/>
</dbReference>
<feature type="transmembrane region" description="Helical" evidence="9">
    <location>
        <begin position="524"/>
        <end position="550"/>
    </location>
</feature>
<evidence type="ECO:0000313" key="10">
    <source>
        <dbReference type="EMBL" id="KIU28462.1"/>
    </source>
</evidence>
<feature type="transmembrane region" description="Helical" evidence="9">
    <location>
        <begin position="447"/>
        <end position="467"/>
    </location>
</feature>
<dbReference type="GO" id="GO:0042910">
    <property type="term" value="F:xenobiotic transmembrane transporter activity"/>
    <property type="evidence" value="ECO:0007669"/>
    <property type="project" value="TreeGrafter"/>
</dbReference>
<dbReference type="Gene3D" id="3.30.70.1440">
    <property type="entry name" value="Multidrug efflux transporter AcrB pore domain"/>
    <property type="match status" value="1"/>
</dbReference>
<dbReference type="PANTHER" id="PTHR32063">
    <property type="match status" value="1"/>
</dbReference>
<dbReference type="GO" id="GO:0004601">
    <property type="term" value="F:peroxidase activity"/>
    <property type="evidence" value="ECO:0007669"/>
    <property type="project" value="UniProtKB-KW"/>
</dbReference>
<keyword evidence="6 9" id="KW-1133">Transmembrane helix</keyword>
<dbReference type="Gene3D" id="3.30.70.1320">
    <property type="entry name" value="Multidrug efflux transporter AcrB pore domain like"/>
    <property type="match status" value="1"/>
</dbReference>
<feature type="transmembrane region" description="Helical" evidence="9">
    <location>
        <begin position="479"/>
        <end position="503"/>
    </location>
</feature>
<feature type="transmembrane region" description="Helical" evidence="9">
    <location>
        <begin position="930"/>
        <end position="954"/>
    </location>
</feature>
<dbReference type="NCBIfam" id="TIGR00914">
    <property type="entry name" value="2A0601"/>
    <property type="match status" value="1"/>
</dbReference>
<feature type="transmembrane region" description="Helical" evidence="9">
    <location>
        <begin position="12"/>
        <end position="33"/>
    </location>
</feature>
<evidence type="ECO:0000256" key="6">
    <source>
        <dbReference type="ARBA" id="ARBA00022989"/>
    </source>
</evidence>
<name>A0A0D1MCZ6_9SPHN</name>
<reference evidence="10 11" key="1">
    <citation type="submission" date="2015-01" db="EMBL/GenBank/DDBJ databases">
        <title>Genome of Sphingomonas taxi strain 30a.</title>
        <authorList>
            <person name="Eevers N."/>
            <person name="Van Hamme J."/>
            <person name="Bottos E."/>
            <person name="Weyens N."/>
            <person name="Vangronsveld J."/>
        </authorList>
    </citation>
    <scope>NUCLEOTIDE SEQUENCE [LARGE SCALE GENOMIC DNA]</scope>
    <source>
        <strain evidence="10 11">30a</strain>
    </source>
</reference>
<dbReference type="PRINTS" id="PR00702">
    <property type="entry name" value="ACRIFLAVINRP"/>
</dbReference>
<dbReference type="Gene3D" id="1.20.1640.10">
    <property type="entry name" value="Multidrug efflux transporter AcrB transmembrane domain"/>
    <property type="match status" value="2"/>
</dbReference>
<evidence type="ECO:0000256" key="4">
    <source>
        <dbReference type="ARBA" id="ARBA00022475"/>
    </source>
</evidence>
<evidence type="ECO:0000256" key="5">
    <source>
        <dbReference type="ARBA" id="ARBA00022692"/>
    </source>
</evidence>
<dbReference type="Gene3D" id="3.30.70.1430">
    <property type="entry name" value="Multidrug efflux transporter AcrB pore domain"/>
    <property type="match status" value="2"/>
</dbReference>
<dbReference type="PANTHER" id="PTHR32063:SF12">
    <property type="entry name" value="CATION EFFLUX SYSTEM PROTEIN"/>
    <property type="match status" value="1"/>
</dbReference>
<feature type="transmembrane region" description="Helical" evidence="9">
    <location>
        <begin position="387"/>
        <end position="406"/>
    </location>
</feature>
<proteinExistence type="inferred from homology"/>